<dbReference type="InterPro" id="IPR016193">
    <property type="entry name" value="Cytidine_deaminase-like"/>
</dbReference>
<dbReference type="SUPFAM" id="SSF53927">
    <property type="entry name" value="Cytidine deaminase-like"/>
    <property type="match status" value="1"/>
</dbReference>
<evidence type="ECO:0000313" key="1">
    <source>
        <dbReference type="EMBL" id="OGK23139.1"/>
    </source>
</evidence>
<accession>A0A1F7GVV4</accession>
<gene>
    <name evidence="1" type="ORF">A3C25_03795</name>
</gene>
<organism evidence="1 2">
    <name type="scientific">Candidatus Roizmanbacteria bacterium RIFCSPHIGHO2_02_FULL_38_11</name>
    <dbReference type="NCBI Taxonomy" id="1802039"/>
    <lineage>
        <taxon>Bacteria</taxon>
        <taxon>Candidatus Roizmaniibacteriota</taxon>
    </lineage>
</organism>
<evidence type="ECO:0000313" key="2">
    <source>
        <dbReference type="Proteomes" id="UP000177913"/>
    </source>
</evidence>
<comment type="caution">
    <text evidence="1">The sequence shown here is derived from an EMBL/GenBank/DDBJ whole genome shotgun (WGS) entry which is preliminary data.</text>
</comment>
<dbReference type="GO" id="GO:0003824">
    <property type="term" value="F:catalytic activity"/>
    <property type="evidence" value="ECO:0007669"/>
    <property type="project" value="InterPro"/>
</dbReference>
<protein>
    <submittedName>
        <fullName evidence="1">Uncharacterized protein</fullName>
    </submittedName>
</protein>
<reference evidence="1 2" key="1">
    <citation type="journal article" date="2016" name="Nat. Commun.">
        <title>Thousands of microbial genomes shed light on interconnected biogeochemical processes in an aquifer system.</title>
        <authorList>
            <person name="Anantharaman K."/>
            <person name="Brown C.T."/>
            <person name="Hug L.A."/>
            <person name="Sharon I."/>
            <person name="Castelle C.J."/>
            <person name="Probst A.J."/>
            <person name="Thomas B.C."/>
            <person name="Singh A."/>
            <person name="Wilkins M.J."/>
            <person name="Karaoz U."/>
            <person name="Brodie E.L."/>
            <person name="Williams K.H."/>
            <person name="Hubbard S.S."/>
            <person name="Banfield J.F."/>
        </authorList>
    </citation>
    <scope>NUCLEOTIDE SEQUENCE [LARGE SCALE GENOMIC DNA]</scope>
</reference>
<name>A0A1F7GVV4_9BACT</name>
<dbReference type="Gene3D" id="3.40.140.10">
    <property type="entry name" value="Cytidine Deaminase, domain 2"/>
    <property type="match status" value="1"/>
</dbReference>
<sequence length="160" mass="18569">MDGNQNKVIDELFNFGTEIMNKYKIYPYTDFVVRDSVIVSRGYNYERESGDISMQSAVTAIRWAQESLEVGDLTGYTLYSLFEPTILGFDVALWSGIRNFVWCLNSSSLPKHYNKLKYTPLDYLKNHPGKITIKNGIREKEVLELVKIAKKNKYYPDNLF</sequence>
<dbReference type="AlphaFoldDB" id="A0A1F7GVV4"/>
<proteinExistence type="predicted"/>
<dbReference type="Proteomes" id="UP000177913">
    <property type="component" value="Unassembled WGS sequence"/>
</dbReference>
<dbReference type="EMBL" id="MFZO01000051">
    <property type="protein sequence ID" value="OGK23139.1"/>
    <property type="molecule type" value="Genomic_DNA"/>
</dbReference>